<reference evidence="2 3" key="1">
    <citation type="journal article" date="2019" name="Int. J. Syst. Evol. Microbiol.">
        <title>The Global Catalogue of Microorganisms (GCM) 10K type strain sequencing project: providing services to taxonomists for standard genome sequencing and annotation.</title>
        <authorList>
            <consortium name="The Broad Institute Genomics Platform"/>
            <consortium name="The Broad Institute Genome Sequencing Center for Infectious Disease"/>
            <person name="Wu L."/>
            <person name="Ma J."/>
        </authorList>
    </citation>
    <scope>NUCLEOTIDE SEQUENCE [LARGE SCALE GENOMIC DNA]</scope>
    <source>
        <strain evidence="2 3">JCM 10303</strain>
    </source>
</reference>
<dbReference type="InterPro" id="IPR012296">
    <property type="entry name" value="Nuclease_put_TT1808"/>
</dbReference>
<dbReference type="InterPro" id="IPR008538">
    <property type="entry name" value="Uma2"/>
</dbReference>
<dbReference type="SUPFAM" id="SSF52980">
    <property type="entry name" value="Restriction endonuclease-like"/>
    <property type="match status" value="1"/>
</dbReference>
<dbReference type="Pfam" id="PF05685">
    <property type="entry name" value="Uma2"/>
    <property type="match status" value="1"/>
</dbReference>
<dbReference type="Proteomes" id="UP001500729">
    <property type="component" value="Unassembled WGS sequence"/>
</dbReference>
<comment type="caution">
    <text evidence="2">The sequence shown here is derived from an EMBL/GenBank/DDBJ whole genome shotgun (WGS) entry which is preliminary data.</text>
</comment>
<dbReference type="GO" id="GO:0004519">
    <property type="term" value="F:endonuclease activity"/>
    <property type="evidence" value="ECO:0007669"/>
    <property type="project" value="UniProtKB-KW"/>
</dbReference>
<sequence length="193" mass="21209">MAIMAAESGSHGIVQGRPFTVYDLEAMPDDGNRYELLDGMLLVTPAPGTKHQMVVVKLVTALELECPDDLAVLCAPFAVRPEVTVELQPDILVARDEDLTDANLPVAPFLVVEVLSPSTRLYDLNSKKAAYERLGVPSYWVIDPFVPRLTVFNLGGSGEYELVTKVTGPQAFEAEHPFPVRVVPAELLPRQRR</sequence>
<dbReference type="CDD" id="cd06260">
    <property type="entry name" value="DUF820-like"/>
    <property type="match status" value="1"/>
</dbReference>
<accession>A0ABN1C194</accession>
<protein>
    <submittedName>
        <fullName evidence="2">Uma2 family endonuclease</fullName>
    </submittedName>
</protein>
<dbReference type="InterPro" id="IPR011335">
    <property type="entry name" value="Restrct_endonuc-II-like"/>
</dbReference>
<evidence type="ECO:0000313" key="3">
    <source>
        <dbReference type="Proteomes" id="UP001500729"/>
    </source>
</evidence>
<name>A0ABN1C194_SACER</name>
<gene>
    <name evidence="2" type="ORF">GCM10009533_05030</name>
</gene>
<keyword evidence="2" id="KW-0378">Hydrolase</keyword>
<feature type="domain" description="Putative restriction endonuclease" evidence="1">
    <location>
        <begin position="23"/>
        <end position="179"/>
    </location>
</feature>
<organism evidence="2 3">
    <name type="scientific">Saccharopolyspora erythraea</name>
    <name type="common">Streptomyces erythraeus</name>
    <dbReference type="NCBI Taxonomy" id="1836"/>
    <lineage>
        <taxon>Bacteria</taxon>
        <taxon>Bacillati</taxon>
        <taxon>Actinomycetota</taxon>
        <taxon>Actinomycetes</taxon>
        <taxon>Pseudonocardiales</taxon>
        <taxon>Pseudonocardiaceae</taxon>
        <taxon>Saccharopolyspora</taxon>
    </lineage>
</organism>
<dbReference type="Gene3D" id="3.90.1570.10">
    <property type="entry name" value="tt1808, chain A"/>
    <property type="match status" value="1"/>
</dbReference>
<keyword evidence="2" id="KW-0255">Endonuclease</keyword>
<evidence type="ECO:0000259" key="1">
    <source>
        <dbReference type="Pfam" id="PF05685"/>
    </source>
</evidence>
<dbReference type="EMBL" id="BAAAGS010000002">
    <property type="protein sequence ID" value="GAA0509222.1"/>
    <property type="molecule type" value="Genomic_DNA"/>
</dbReference>
<evidence type="ECO:0000313" key="2">
    <source>
        <dbReference type="EMBL" id="GAA0509222.1"/>
    </source>
</evidence>
<proteinExistence type="predicted"/>
<dbReference type="PANTHER" id="PTHR34107">
    <property type="entry name" value="SLL0198 PROTEIN-RELATED"/>
    <property type="match status" value="1"/>
</dbReference>
<dbReference type="RefSeq" id="WP_011873362.1">
    <property type="nucleotide sequence ID" value="NZ_BAAAGS010000002.1"/>
</dbReference>
<keyword evidence="3" id="KW-1185">Reference proteome</keyword>
<dbReference type="PANTHER" id="PTHR34107:SF4">
    <property type="entry name" value="SLL1222 PROTEIN"/>
    <property type="match status" value="1"/>
</dbReference>
<keyword evidence="2" id="KW-0540">Nuclease</keyword>